<dbReference type="GO" id="GO:0006355">
    <property type="term" value="P:regulation of DNA-templated transcription"/>
    <property type="evidence" value="ECO:0007669"/>
    <property type="project" value="InterPro"/>
</dbReference>
<keyword evidence="5" id="KW-0804">Transcription</keyword>
<name>A0A1X6WP77_9ENTE</name>
<dbReference type="SUPFAM" id="SSF52172">
    <property type="entry name" value="CheY-like"/>
    <property type="match status" value="1"/>
</dbReference>
<evidence type="ECO:0000256" key="3">
    <source>
        <dbReference type="ARBA" id="ARBA00023015"/>
    </source>
</evidence>
<evidence type="ECO:0000256" key="2">
    <source>
        <dbReference type="ARBA" id="ARBA00023012"/>
    </source>
</evidence>
<evidence type="ECO:0000256" key="4">
    <source>
        <dbReference type="ARBA" id="ARBA00023125"/>
    </source>
</evidence>
<evidence type="ECO:0000313" key="10">
    <source>
        <dbReference type="EMBL" id="SLM86095.1"/>
    </source>
</evidence>
<dbReference type="GO" id="GO:0000976">
    <property type="term" value="F:transcription cis-regulatory region binding"/>
    <property type="evidence" value="ECO:0007669"/>
    <property type="project" value="TreeGrafter"/>
</dbReference>
<dbReference type="CDD" id="cd18159">
    <property type="entry name" value="REC_OmpR_NsrR-like"/>
    <property type="match status" value="1"/>
</dbReference>
<dbReference type="Pfam" id="PF00486">
    <property type="entry name" value="Trans_reg_C"/>
    <property type="match status" value="1"/>
</dbReference>
<feature type="DNA-binding region" description="OmpR/PhoB-type" evidence="7">
    <location>
        <begin position="127"/>
        <end position="224"/>
    </location>
</feature>
<keyword evidence="2" id="KW-0902">Two-component regulatory system</keyword>
<keyword evidence="11" id="KW-1185">Reference proteome</keyword>
<dbReference type="Proteomes" id="UP000195918">
    <property type="component" value="Unassembled WGS sequence"/>
</dbReference>
<dbReference type="EMBL" id="FWFD01000013">
    <property type="protein sequence ID" value="SLM86095.1"/>
    <property type="molecule type" value="Genomic_DNA"/>
</dbReference>
<dbReference type="RefSeq" id="WP_086951729.1">
    <property type="nucleotide sequence ID" value="NZ_FWFD01000013.1"/>
</dbReference>
<evidence type="ECO:0000259" key="8">
    <source>
        <dbReference type="PROSITE" id="PS50110"/>
    </source>
</evidence>
<organism evidence="10 11">
    <name type="scientific">Vagococcus fluvialis bH819</name>
    <dbReference type="NCBI Taxonomy" id="1255619"/>
    <lineage>
        <taxon>Bacteria</taxon>
        <taxon>Bacillati</taxon>
        <taxon>Bacillota</taxon>
        <taxon>Bacilli</taxon>
        <taxon>Lactobacillales</taxon>
        <taxon>Enterococcaceae</taxon>
        <taxon>Vagococcus</taxon>
    </lineage>
</organism>
<dbReference type="GO" id="GO:0032993">
    <property type="term" value="C:protein-DNA complex"/>
    <property type="evidence" value="ECO:0007669"/>
    <property type="project" value="TreeGrafter"/>
</dbReference>
<dbReference type="PANTHER" id="PTHR48111">
    <property type="entry name" value="REGULATOR OF RPOS"/>
    <property type="match status" value="1"/>
</dbReference>
<dbReference type="Gene3D" id="1.10.10.10">
    <property type="entry name" value="Winged helix-like DNA-binding domain superfamily/Winged helix DNA-binding domain"/>
    <property type="match status" value="1"/>
</dbReference>
<dbReference type="Gene3D" id="6.10.250.690">
    <property type="match status" value="1"/>
</dbReference>
<dbReference type="SMART" id="SM00448">
    <property type="entry name" value="REC"/>
    <property type="match status" value="1"/>
</dbReference>
<dbReference type="Gene3D" id="3.40.50.2300">
    <property type="match status" value="1"/>
</dbReference>
<dbReference type="PROSITE" id="PS50110">
    <property type="entry name" value="RESPONSE_REGULATORY"/>
    <property type="match status" value="1"/>
</dbReference>
<feature type="domain" description="Response regulatory" evidence="8">
    <location>
        <begin position="3"/>
        <end position="116"/>
    </location>
</feature>
<dbReference type="InterPro" id="IPR036388">
    <property type="entry name" value="WH-like_DNA-bd_sf"/>
</dbReference>
<dbReference type="CDD" id="cd00383">
    <property type="entry name" value="trans_reg_C"/>
    <property type="match status" value="1"/>
</dbReference>
<dbReference type="PANTHER" id="PTHR48111:SF43">
    <property type="entry name" value="STAGE 0 SPORULATION PROTEIN A HOMOLOG"/>
    <property type="match status" value="1"/>
</dbReference>
<protein>
    <submittedName>
        <fullName evidence="10">Two-component response regulator YvcP</fullName>
    </submittedName>
</protein>
<dbReference type="InterPro" id="IPR011006">
    <property type="entry name" value="CheY-like_superfamily"/>
</dbReference>
<dbReference type="InterPro" id="IPR001867">
    <property type="entry name" value="OmpR/PhoB-type_DNA-bd"/>
</dbReference>
<reference evidence="11" key="1">
    <citation type="submission" date="2017-02" db="EMBL/GenBank/DDBJ databases">
        <authorList>
            <person name="Dridi B."/>
        </authorList>
    </citation>
    <scope>NUCLEOTIDE SEQUENCE [LARGE SCALE GENOMIC DNA]</scope>
    <source>
        <strain evidence="11">bH819</strain>
    </source>
</reference>
<dbReference type="SMART" id="SM00862">
    <property type="entry name" value="Trans_reg_C"/>
    <property type="match status" value="1"/>
</dbReference>
<evidence type="ECO:0000313" key="11">
    <source>
        <dbReference type="Proteomes" id="UP000195918"/>
    </source>
</evidence>
<dbReference type="OrthoDB" id="9790442at2"/>
<feature type="modified residue" description="4-aspartylphosphate" evidence="6">
    <location>
        <position position="52"/>
    </location>
</feature>
<evidence type="ECO:0000259" key="9">
    <source>
        <dbReference type="PROSITE" id="PS51755"/>
    </source>
</evidence>
<keyword evidence="4 7" id="KW-0238">DNA-binding</keyword>
<dbReference type="Pfam" id="PF00072">
    <property type="entry name" value="Response_reg"/>
    <property type="match status" value="1"/>
</dbReference>
<dbReference type="PROSITE" id="PS51755">
    <property type="entry name" value="OMPR_PHOB"/>
    <property type="match status" value="1"/>
</dbReference>
<dbReference type="GO" id="GO:0005829">
    <property type="term" value="C:cytosol"/>
    <property type="evidence" value="ECO:0007669"/>
    <property type="project" value="TreeGrafter"/>
</dbReference>
<dbReference type="GO" id="GO:0000156">
    <property type="term" value="F:phosphorelay response regulator activity"/>
    <property type="evidence" value="ECO:0007669"/>
    <property type="project" value="TreeGrafter"/>
</dbReference>
<proteinExistence type="predicted"/>
<evidence type="ECO:0000256" key="7">
    <source>
        <dbReference type="PROSITE-ProRule" id="PRU01091"/>
    </source>
</evidence>
<evidence type="ECO:0000256" key="1">
    <source>
        <dbReference type="ARBA" id="ARBA00022553"/>
    </source>
</evidence>
<evidence type="ECO:0000256" key="5">
    <source>
        <dbReference type="ARBA" id="ARBA00023163"/>
    </source>
</evidence>
<gene>
    <name evidence="10" type="ORF">FM121_08405</name>
</gene>
<accession>A0A1X6WP77</accession>
<feature type="domain" description="OmpR/PhoB-type" evidence="9">
    <location>
        <begin position="127"/>
        <end position="224"/>
    </location>
</feature>
<dbReference type="InterPro" id="IPR039420">
    <property type="entry name" value="WalR-like"/>
</dbReference>
<dbReference type="InterPro" id="IPR001789">
    <property type="entry name" value="Sig_transdc_resp-reg_receiver"/>
</dbReference>
<keyword evidence="1 6" id="KW-0597">Phosphoprotein</keyword>
<evidence type="ECO:0000256" key="6">
    <source>
        <dbReference type="PROSITE-ProRule" id="PRU00169"/>
    </source>
</evidence>
<sequence>MMKIMIVEDDETVRELVSESLEKWGFETIEVTNFNLVFDIFKQEEPHLVLLDINLPVYDGYYWCQKIREISKIPIIFISSRNTNVDSIMSMNMGGDDYVNKPFSMDILIAKVNALLRRTYDYSKAEGNYLEHNQLKLNMENSTMIIQDESVELSKNEFQLLLILMKNNGKIVSREKLLRALWDDERFVDDNTLTVNINRLRKKIEGAGISNFIETKVGQGYMIP</sequence>
<dbReference type="AlphaFoldDB" id="A0A1X6WP77"/>
<keyword evidence="3" id="KW-0805">Transcription regulation</keyword>